<reference evidence="4 5" key="1">
    <citation type="submission" date="2021-01" db="EMBL/GenBank/DDBJ databases">
        <title>Genome public.</title>
        <authorList>
            <person name="Liu C."/>
            <person name="Sun Q."/>
        </authorList>
    </citation>
    <scope>NUCLEOTIDE SEQUENCE [LARGE SCALE GENOMIC DNA]</scope>
    <source>
        <strain evidence="4 5">YIM B02515</strain>
    </source>
</reference>
<dbReference type="NCBIfam" id="TIGR01214">
    <property type="entry name" value="rmlD"/>
    <property type="match status" value="1"/>
</dbReference>
<accession>A0ABS1TDZ8</accession>
<evidence type="ECO:0000313" key="5">
    <source>
        <dbReference type="Proteomes" id="UP000632377"/>
    </source>
</evidence>
<dbReference type="Gene3D" id="3.90.25.10">
    <property type="entry name" value="UDP-galactose 4-epimerase, domain 1"/>
    <property type="match status" value="1"/>
</dbReference>
<dbReference type="Proteomes" id="UP000632377">
    <property type="component" value="Unassembled WGS sequence"/>
</dbReference>
<evidence type="ECO:0000259" key="3">
    <source>
        <dbReference type="Pfam" id="PF04321"/>
    </source>
</evidence>
<comment type="function">
    <text evidence="2">Catalyzes the reduction of dTDP-6-deoxy-L-lyxo-4-hexulose to yield dTDP-L-rhamnose.</text>
</comment>
<keyword evidence="2" id="KW-0521">NADP</keyword>
<dbReference type="InterPro" id="IPR029903">
    <property type="entry name" value="RmlD-like-bd"/>
</dbReference>
<name>A0ABS1TDZ8_9CLOT</name>
<dbReference type="InterPro" id="IPR005913">
    <property type="entry name" value="dTDP_dehydrorham_reduct"/>
</dbReference>
<keyword evidence="5" id="KW-1185">Reference proteome</keyword>
<dbReference type="RefSeq" id="WP_202750056.1">
    <property type="nucleotide sequence ID" value="NZ_JAESWC010000014.1"/>
</dbReference>
<dbReference type="Pfam" id="PF04321">
    <property type="entry name" value="RmlD_sub_bind"/>
    <property type="match status" value="1"/>
</dbReference>
<proteinExistence type="inferred from homology"/>
<organism evidence="4 5">
    <name type="scientific">Clostridium rhizosphaerae</name>
    <dbReference type="NCBI Taxonomy" id="2803861"/>
    <lineage>
        <taxon>Bacteria</taxon>
        <taxon>Bacillati</taxon>
        <taxon>Bacillota</taxon>
        <taxon>Clostridia</taxon>
        <taxon>Eubacteriales</taxon>
        <taxon>Clostridiaceae</taxon>
        <taxon>Clostridium</taxon>
    </lineage>
</organism>
<sequence length="293" mass="32690">MKILVTGAKGQLGSQLIDIINKGKSELGCIPKEIINAEIIGKSSKDLDITNFNKVNELIYEVKPDVIINAAAYTNVDGCETNEDLAFKVNALGAKNLSIACDNIGAKLVHISTDYIFSGEGNKPFREYDKACPQSVYGKSKMMGDDFVKEFCSKYFIVRPSWVYGYNGKNFVYTILKTAKEKGSLKVVKDQKGNPTNVEDIVHHILKLIVTEEYGVYHCSGHGECSWYDFAAKIIELANIPCEVIPCTTEEYSSIAKRPGYSVLDNMMLRCTVGDEMRPWEEALEKFINNVAY</sequence>
<dbReference type="EC" id="1.1.1.133" evidence="2"/>
<comment type="caution">
    <text evidence="4">The sequence shown here is derived from an EMBL/GenBank/DDBJ whole genome shotgun (WGS) entry which is preliminary data.</text>
</comment>
<keyword evidence="2 4" id="KW-0560">Oxidoreductase</keyword>
<dbReference type="SUPFAM" id="SSF51735">
    <property type="entry name" value="NAD(P)-binding Rossmann-fold domains"/>
    <property type="match status" value="1"/>
</dbReference>
<evidence type="ECO:0000256" key="2">
    <source>
        <dbReference type="RuleBase" id="RU364082"/>
    </source>
</evidence>
<dbReference type="PANTHER" id="PTHR10491:SF4">
    <property type="entry name" value="METHIONINE ADENOSYLTRANSFERASE 2 SUBUNIT BETA"/>
    <property type="match status" value="1"/>
</dbReference>
<dbReference type="GO" id="GO:0008831">
    <property type="term" value="F:dTDP-4-dehydrorhamnose reductase activity"/>
    <property type="evidence" value="ECO:0007669"/>
    <property type="project" value="UniProtKB-EC"/>
</dbReference>
<gene>
    <name evidence="4" type="primary">rfbD</name>
    <name evidence="4" type="ORF">JK636_16355</name>
</gene>
<comment type="pathway">
    <text evidence="2">Carbohydrate biosynthesis; dTDP-L-rhamnose biosynthesis.</text>
</comment>
<evidence type="ECO:0000256" key="1">
    <source>
        <dbReference type="ARBA" id="ARBA00010944"/>
    </source>
</evidence>
<dbReference type="InterPro" id="IPR036291">
    <property type="entry name" value="NAD(P)-bd_dom_sf"/>
</dbReference>
<dbReference type="PANTHER" id="PTHR10491">
    <property type="entry name" value="DTDP-4-DEHYDRORHAMNOSE REDUCTASE"/>
    <property type="match status" value="1"/>
</dbReference>
<comment type="similarity">
    <text evidence="1 2">Belongs to the dTDP-4-dehydrorhamnose reductase family.</text>
</comment>
<dbReference type="Gene3D" id="3.40.50.720">
    <property type="entry name" value="NAD(P)-binding Rossmann-like Domain"/>
    <property type="match status" value="1"/>
</dbReference>
<dbReference type="CDD" id="cd05254">
    <property type="entry name" value="dTDP_HR_like_SDR_e"/>
    <property type="match status" value="1"/>
</dbReference>
<feature type="domain" description="RmlD-like substrate binding" evidence="3">
    <location>
        <begin position="1"/>
        <end position="291"/>
    </location>
</feature>
<dbReference type="EMBL" id="JAESWC010000014">
    <property type="protein sequence ID" value="MBL4937302.1"/>
    <property type="molecule type" value="Genomic_DNA"/>
</dbReference>
<protein>
    <recommendedName>
        <fullName evidence="2">dTDP-4-dehydrorhamnose reductase</fullName>
        <ecNumber evidence="2">1.1.1.133</ecNumber>
    </recommendedName>
</protein>
<evidence type="ECO:0000313" key="4">
    <source>
        <dbReference type="EMBL" id="MBL4937302.1"/>
    </source>
</evidence>